<evidence type="ECO:0000313" key="8">
    <source>
        <dbReference type="Proteomes" id="UP000318554"/>
    </source>
</evidence>
<organism evidence="7 8">
    <name type="scientific">Tepidimonas aquatica</name>
    <dbReference type="NCBI Taxonomy" id="247482"/>
    <lineage>
        <taxon>Bacteria</taxon>
        <taxon>Pseudomonadati</taxon>
        <taxon>Pseudomonadota</taxon>
        <taxon>Betaproteobacteria</taxon>
        <taxon>Burkholderiales</taxon>
        <taxon>Tepidimonas</taxon>
    </lineage>
</organism>
<keyword evidence="2 4" id="KW-0472">Membrane</keyword>
<dbReference type="PANTHER" id="PTHR37482">
    <property type="entry name" value="OUTER MEMBRANE PROTEIN ASSEMBLY FACTOR BAME"/>
    <property type="match status" value="1"/>
</dbReference>
<dbReference type="HAMAP" id="MF_00925">
    <property type="entry name" value="OM_assembly_BamE"/>
    <property type="match status" value="1"/>
</dbReference>
<comment type="similarity">
    <text evidence="4">Belongs to the BamE family.</text>
</comment>
<dbReference type="GO" id="GO:0051205">
    <property type="term" value="P:protein insertion into membrane"/>
    <property type="evidence" value="ECO:0007669"/>
    <property type="project" value="UniProtKB-UniRule"/>
</dbReference>
<dbReference type="InterPro" id="IPR026592">
    <property type="entry name" value="BamE"/>
</dbReference>
<gene>
    <name evidence="4 7" type="primary">bamE</name>
    <name evidence="7" type="ORF">Taqua_00969</name>
</gene>
<dbReference type="AlphaFoldDB" id="A0A554WQE2"/>
<dbReference type="InterPro" id="IPR007450">
    <property type="entry name" value="BamE_dom"/>
</dbReference>
<evidence type="ECO:0000256" key="2">
    <source>
        <dbReference type="ARBA" id="ARBA00023136"/>
    </source>
</evidence>
<proteinExistence type="inferred from homology"/>
<accession>A0A554WQE2</accession>
<dbReference type="Gene3D" id="3.30.1450.10">
    <property type="match status" value="1"/>
</dbReference>
<dbReference type="GO" id="GO:1990063">
    <property type="term" value="C:Bam protein complex"/>
    <property type="evidence" value="ECO:0007669"/>
    <property type="project" value="TreeGrafter"/>
</dbReference>
<dbReference type="GO" id="GO:0043165">
    <property type="term" value="P:Gram-negative-bacterium-type cell outer membrane assembly"/>
    <property type="evidence" value="ECO:0007669"/>
    <property type="project" value="UniProtKB-UniRule"/>
</dbReference>
<dbReference type="InterPro" id="IPR037873">
    <property type="entry name" value="BamE-like"/>
</dbReference>
<evidence type="ECO:0000256" key="4">
    <source>
        <dbReference type="HAMAP-Rule" id="MF_00925"/>
    </source>
</evidence>
<sequence>MDGLSQRLSTLGGVITPYRIDILQGNVVVREQVEALQPGMSRQQVQAILGTPLVASIFHADRWDYVFTYQRQGQPVQRRVVTVWFEGDRMVRVQTDGELPTEREFVASLQVRRPSGEAPPLQASDEQLQAAQAAGPKAPAADAPAANPATPPAAASYPPLEAR</sequence>
<keyword evidence="8" id="KW-1185">Reference proteome</keyword>
<reference evidence="7 8" key="1">
    <citation type="submission" date="2019-07" db="EMBL/GenBank/DDBJ databases">
        <title>Tepidimonas aquatica CLN-1 draft genome.</title>
        <authorList>
            <person name="Da Costa M.S."/>
            <person name="Froufe H.J.C."/>
            <person name="Egas C."/>
            <person name="Albuquerque L."/>
        </authorList>
    </citation>
    <scope>NUCLEOTIDE SEQUENCE [LARGE SCALE GENOMIC DNA]</scope>
    <source>
        <strain evidence="7 8">CLN-1</strain>
    </source>
</reference>
<comment type="subunit">
    <text evidence="4">Part of the Bam complex.</text>
</comment>
<dbReference type="GO" id="GO:0030674">
    <property type="term" value="F:protein-macromolecule adaptor activity"/>
    <property type="evidence" value="ECO:0007669"/>
    <property type="project" value="TreeGrafter"/>
</dbReference>
<dbReference type="PANTHER" id="PTHR37482:SF1">
    <property type="entry name" value="OUTER MEMBRANE PROTEIN ASSEMBLY FACTOR BAME"/>
    <property type="match status" value="1"/>
</dbReference>
<evidence type="ECO:0000256" key="5">
    <source>
        <dbReference type="SAM" id="MobiDB-lite"/>
    </source>
</evidence>
<evidence type="ECO:0000313" key="7">
    <source>
        <dbReference type="EMBL" id="TSE25796.1"/>
    </source>
</evidence>
<name>A0A554WQE2_9BURK</name>
<feature type="domain" description="Outer membrane protein assembly factor BamE" evidence="6">
    <location>
        <begin position="25"/>
        <end position="93"/>
    </location>
</feature>
<dbReference type="Pfam" id="PF04355">
    <property type="entry name" value="BamE"/>
    <property type="match status" value="1"/>
</dbReference>
<comment type="subcellular location">
    <subcellularLocation>
        <location evidence="4">Cell outer membrane</location>
    </subcellularLocation>
</comment>
<keyword evidence="3 4" id="KW-0998">Cell outer membrane</keyword>
<dbReference type="EMBL" id="VJNA01000009">
    <property type="protein sequence ID" value="TSE25796.1"/>
    <property type="molecule type" value="Genomic_DNA"/>
</dbReference>
<comment type="caution">
    <text evidence="7">The sequence shown here is derived from an EMBL/GenBank/DDBJ whole genome shotgun (WGS) entry which is preliminary data.</text>
</comment>
<protein>
    <recommendedName>
        <fullName evidence="4">Outer membrane protein assembly factor BamE</fullName>
    </recommendedName>
</protein>
<evidence type="ECO:0000259" key="6">
    <source>
        <dbReference type="Pfam" id="PF04355"/>
    </source>
</evidence>
<feature type="region of interest" description="Disordered" evidence="5">
    <location>
        <begin position="112"/>
        <end position="163"/>
    </location>
</feature>
<feature type="compositionally biased region" description="Low complexity" evidence="5">
    <location>
        <begin position="130"/>
        <end position="163"/>
    </location>
</feature>
<dbReference type="Proteomes" id="UP000318554">
    <property type="component" value="Unassembled WGS sequence"/>
</dbReference>
<keyword evidence="1 4" id="KW-0732">Signal</keyword>
<comment type="function">
    <text evidence="4">Part of the outer membrane protein assembly complex, which is involved in assembly and insertion of beta-barrel proteins into the outer membrane.</text>
</comment>
<evidence type="ECO:0000256" key="3">
    <source>
        <dbReference type="ARBA" id="ARBA00023237"/>
    </source>
</evidence>
<evidence type="ECO:0000256" key="1">
    <source>
        <dbReference type="ARBA" id="ARBA00022729"/>
    </source>
</evidence>